<dbReference type="EMBL" id="CP045810">
    <property type="protein sequence ID" value="QHN38786.1"/>
    <property type="molecule type" value="Genomic_DNA"/>
</dbReference>
<protein>
    <submittedName>
        <fullName evidence="1">MBL fold metallo-hydrolase</fullName>
    </submittedName>
</protein>
<reference evidence="1" key="1">
    <citation type="journal article" date="2021" name="Nat. Microbiol.">
        <title>Cocultivation of an ultrasmall environmental parasitic bacterium with lytic ability against bacteria associated with wastewater foams.</title>
        <authorList>
            <person name="Batinovic S."/>
            <person name="Rose J.J.A."/>
            <person name="Ratcliffe J."/>
            <person name="Seviour R.J."/>
            <person name="Petrovski S."/>
        </authorList>
    </citation>
    <scope>NUCLEOTIDE SEQUENCE</scope>
    <source>
        <strain evidence="1">CON44</strain>
    </source>
</reference>
<dbReference type="InterPro" id="IPR001279">
    <property type="entry name" value="Metallo-B-lactamas"/>
</dbReference>
<dbReference type="PANTHER" id="PTHR15032:SF4">
    <property type="entry name" value="N-ACYL-PHOSPHATIDYLETHANOLAMINE-HYDROLYZING PHOSPHOLIPASE D"/>
    <property type="match status" value="1"/>
</dbReference>
<dbReference type="SUPFAM" id="SSF56281">
    <property type="entry name" value="Metallo-hydrolase/oxidoreductase"/>
    <property type="match status" value="1"/>
</dbReference>
<dbReference type="Pfam" id="PF12706">
    <property type="entry name" value="Lactamase_B_2"/>
    <property type="match status" value="1"/>
</dbReference>
<organism evidence="1">
    <name type="scientific">Gordonia amarae</name>
    <dbReference type="NCBI Taxonomy" id="36821"/>
    <lineage>
        <taxon>Bacteria</taxon>
        <taxon>Bacillati</taxon>
        <taxon>Actinomycetota</taxon>
        <taxon>Actinomycetes</taxon>
        <taxon>Mycobacteriales</taxon>
        <taxon>Gordoniaceae</taxon>
        <taxon>Gordonia</taxon>
    </lineage>
</organism>
<dbReference type="Gene3D" id="3.60.15.10">
    <property type="entry name" value="Ribonuclease Z/Hydroxyacylglutathione hydrolase-like"/>
    <property type="match status" value="1"/>
</dbReference>
<dbReference type="InterPro" id="IPR036866">
    <property type="entry name" value="RibonucZ/Hydroxyglut_hydro"/>
</dbReference>
<dbReference type="GO" id="GO:0005737">
    <property type="term" value="C:cytoplasm"/>
    <property type="evidence" value="ECO:0007669"/>
    <property type="project" value="TreeGrafter"/>
</dbReference>
<sequence length="401" mass="42906">MKASPSSSAASAVARRAVISAASATRDAADGAASRLAGAGVPVVRALGAGRDQIRPHVEGSPHLRHGRFVNAEPPSPPIESDGSVLRELLRRPGRPMRSVRVLTPAFTAPGFDDDRADLAATWLGHATVLVELDGVRILTDPVLSRRCSPSELVGPARLHPAPAPVAALPAVDVVLISHDHYDHLDYETIAAIAATRPEVLFVAPLGVGAHLEAWGISPERIRQADWDQSLTLTVGRAERALTFTCCPARHFSGRFLDRNLTQWASWAVRGPSHSFFFSGDTGFTERFADTGAAVGPFDLTLIAIGAYDPLWPDIHLNPEEAIAVHRMLSGSSVGDAVMMPIHWGTFNLARHTWADPVRRVLPSAQSNAATVLIPPPGGRIDLVHRTGDGLADPAWWERSA</sequence>
<evidence type="ECO:0000313" key="1">
    <source>
        <dbReference type="EMBL" id="QHN38786.1"/>
    </source>
</evidence>
<dbReference type="PANTHER" id="PTHR15032">
    <property type="entry name" value="N-ACYL-PHOSPHATIDYLETHANOLAMINE-HYDROLYZING PHOSPHOLIPASE D"/>
    <property type="match status" value="1"/>
</dbReference>
<dbReference type="AlphaFoldDB" id="A0A857LKA3"/>
<name>A0A857LKA3_9ACTN</name>
<dbReference type="RefSeq" id="WP_083836973.1">
    <property type="nucleotide sequence ID" value="NZ_CP045804.1"/>
</dbReference>
<gene>
    <name evidence="1" type="ORF">GII30_06000</name>
</gene>
<proteinExistence type="predicted"/>
<accession>A0A857LKA3</accession>